<accession>A0ABP0FE52</accession>
<proteinExistence type="inferred from homology"/>
<reference evidence="4 5" key="1">
    <citation type="submission" date="2024-02" db="EMBL/GenBank/DDBJ databases">
        <authorList>
            <person name="Daric V."/>
            <person name="Darras S."/>
        </authorList>
    </citation>
    <scope>NUCLEOTIDE SEQUENCE [LARGE SCALE GENOMIC DNA]</scope>
</reference>
<protein>
    <recommendedName>
        <fullName evidence="2">Cilia- and flagella-associated protein HOATZ</fullName>
    </recommendedName>
</protein>
<evidence type="ECO:0000256" key="1">
    <source>
        <dbReference type="ARBA" id="ARBA00023451"/>
    </source>
</evidence>
<comment type="similarity">
    <text evidence="1">Belongs to the HOATZ family.</text>
</comment>
<feature type="region of interest" description="Disordered" evidence="3">
    <location>
        <begin position="1"/>
        <end position="33"/>
    </location>
</feature>
<dbReference type="PANTHER" id="PTHR47231:SF1">
    <property type="entry name" value="CILIA- AND FLAGELLA-ASSOCIATED PROTEIN HOATZ"/>
    <property type="match status" value="1"/>
</dbReference>
<dbReference type="Proteomes" id="UP001642483">
    <property type="component" value="Unassembled WGS sequence"/>
</dbReference>
<gene>
    <name evidence="4" type="ORF">CVLEPA_LOCUS7915</name>
</gene>
<comment type="caution">
    <text evidence="4">The sequence shown here is derived from an EMBL/GenBank/DDBJ whole genome shotgun (WGS) entry which is preliminary data.</text>
</comment>
<sequence>MKQDKGVKDNQGPPKDNKDEEPTPVTIFQGSSPEDIEHAKSFWKSLTLHPPLESRLVSADIRQRLKVAPSPSKVQRRSKNDIPTLENELFLNKAREQERFEERERYRYLASKREAVINLLHKQRGQRIEKEKISRNCL</sequence>
<evidence type="ECO:0000313" key="4">
    <source>
        <dbReference type="EMBL" id="CAK8677934.1"/>
    </source>
</evidence>
<dbReference type="EMBL" id="CAWYQH010000046">
    <property type="protein sequence ID" value="CAK8677934.1"/>
    <property type="molecule type" value="Genomic_DNA"/>
</dbReference>
<dbReference type="InterPro" id="IPR040681">
    <property type="entry name" value="HOATZ-like"/>
</dbReference>
<dbReference type="PANTHER" id="PTHR47231">
    <property type="entry name" value="UPF0722 PROTEIN C11ORF88"/>
    <property type="match status" value="1"/>
</dbReference>
<evidence type="ECO:0000256" key="3">
    <source>
        <dbReference type="SAM" id="MobiDB-lite"/>
    </source>
</evidence>
<organism evidence="4 5">
    <name type="scientific">Clavelina lepadiformis</name>
    <name type="common">Light-bulb sea squirt</name>
    <name type="synonym">Ascidia lepadiformis</name>
    <dbReference type="NCBI Taxonomy" id="159417"/>
    <lineage>
        <taxon>Eukaryota</taxon>
        <taxon>Metazoa</taxon>
        <taxon>Chordata</taxon>
        <taxon>Tunicata</taxon>
        <taxon>Ascidiacea</taxon>
        <taxon>Aplousobranchia</taxon>
        <taxon>Clavelinidae</taxon>
        <taxon>Clavelina</taxon>
    </lineage>
</organism>
<dbReference type="Pfam" id="PF17664">
    <property type="entry name" value="HOATZ-like"/>
    <property type="match status" value="1"/>
</dbReference>
<keyword evidence="5" id="KW-1185">Reference proteome</keyword>
<evidence type="ECO:0000256" key="2">
    <source>
        <dbReference type="ARBA" id="ARBA00023657"/>
    </source>
</evidence>
<name>A0ABP0FE52_CLALP</name>
<evidence type="ECO:0000313" key="5">
    <source>
        <dbReference type="Proteomes" id="UP001642483"/>
    </source>
</evidence>